<feature type="compositionally biased region" description="Acidic residues" evidence="4">
    <location>
        <begin position="416"/>
        <end position="442"/>
    </location>
</feature>
<sequence length="486" mass="53473">MGSVGKRGKDAGSGVVDMSHREVGALAPRVFSHRAAASSNLVLRLGIHRTLDKHRGCVNTVSFNADGSILVSGSDDRMIMLWDWELGLVKQSFHSGHMNNVFQAKFMPYTDDRTMVTCAADGEVRLAQLKDGRHVATKALARHEGRAHKIAIEPGSPHILYSCGEDGLVHHFDLRTQTATKLFKCKAFKDKSDYMPIVHLHSIAIDPMNPHRFAVAGSDEYARVYDIRKCRWDGKACGDPADCFCPSHLIGDEQVGITGLAFSNQSELLASYTIERIYLFSKDQGLGADPDSATPTSAEDPNTGNEQQQQVYTGHRNCATVKGVSFFGPNCEYVTSGSDCGRVFIWKKADGELLRVMEGDKHVVNCIEANPFATMLASCGIEKDIKIWIPNSKEPASPVNIDEVMMHEGITFFSGDDLDDEDDDDDDDDDDGDDNDLIDFLDIDVWSNNDFSDGDFDEENDEENDEDDDDGGGESDSAVNDFHAAQ</sequence>
<dbReference type="SMART" id="SM00320">
    <property type="entry name" value="WD40"/>
    <property type="match status" value="7"/>
</dbReference>
<evidence type="ECO:0000313" key="5">
    <source>
        <dbReference type="EMBL" id="KAK8916558.1"/>
    </source>
</evidence>
<evidence type="ECO:0000256" key="1">
    <source>
        <dbReference type="ARBA" id="ARBA00022574"/>
    </source>
</evidence>
<evidence type="ECO:0000256" key="2">
    <source>
        <dbReference type="ARBA" id="ARBA00022737"/>
    </source>
</evidence>
<evidence type="ECO:0000256" key="4">
    <source>
        <dbReference type="SAM" id="MobiDB-lite"/>
    </source>
</evidence>
<dbReference type="Pfam" id="PF00400">
    <property type="entry name" value="WD40"/>
    <property type="match status" value="3"/>
</dbReference>
<dbReference type="InterPro" id="IPR036322">
    <property type="entry name" value="WD40_repeat_dom_sf"/>
</dbReference>
<dbReference type="SUPFAM" id="SSF50978">
    <property type="entry name" value="WD40 repeat-like"/>
    <property type="match status" value="1"/>
</dbReference>
<evidence type="ECO:0000256" key="3">
    <source>
        <dbReference type="PROSITE-ProRule" id="PRU00221"/>
    </source>
</evidence>
<keyword evidence="6" id="KW-1185">Reference proteome</keyword>
<reference evidence="5 6" key="1">
    <citation type="journal article" date="2022" name="Nat. Plants">
        <title>Genomes of leafy and leafless Platanthera orchids illuminate the evolution of mycoheterotrophy.</title>
        <authorList>
            <person name="Li M.H."/>
            <person name="Liu K.W."/>
            <person name="Li Z."/>
            <person name="Lu H.C."/>
            <person name="Ye Q.L."/>
            <person name="Zhang D."/>
            <person name="Wang J.Y."/>
            <person name="Li Y.F."/>
            <person name="Zhong Z.M."/>
            <person name="Liu X."/>
            <person name="Yu X."/>
            <person name="Liu D.K."/>
            <person name="Tu X.D."/>
            <person name="Liu B."/>
            <person name="Hao Y."/>
            <person name="Liao X.Y."/>
            <person name="Jiang Y.T."/>
            <person name="Sun W.H."/>
            <person name="Chen J."/>
            <person name="Chen Y.Q."/>
            <person name="Ai Y."/>
            <person name="Zhai J.W."/>
            <person name="Wu S.S."/>
            <person name="Zhou Z."/>
            <person name="Hsiao Y.Y."/>
            <person name="Wu W.L."/>
            <person name="Chen Y.Y."/>
            <person name="Lin Y.F."/>
            <person name="Hsu J.L."/>
            <person name="Li C.Y."/>
            <person name="Wang Z.W."/>
            <person name="Zhao X."/>
            <person name="Zhong W.Y."/>
            <person name="Ma X.K."/>
            <person name="Ma L."/>
            <person name="Huang J."/>
            <person name="Chen G.Z."/>
            <person name="Huang M.Z."/>
            <person name="Huang L."/>
            <person name="Peng D.H."/>
            <person name="Luo Y.B."/>
            <person name="Zou S.Q."/>
            <person name="Chen S.P."/>
            <person name="Lan S."/>
            <person name="Tsai W.C."/>
            <person name="Van de Peer Y."/>
            <person name="Liu Z.J."/>
        </authorList>
    </citation>
    <scope>NUCLEOTIDE SEQUENCE [LARGE SCALE GENOMIC DNA]</scope>
    <source>
        <strain evidence="5">Lor287</strain>
    </source>
</reference>
<dbReference type="PANTHER" id="PTHR15574">
    <property type="entry name" value="WD REPEAT DOMAIN-CONTAINING FAMILY"/>
    <property type="match status" value="1"/>
</dbReference>
<protein>
    <submittedName>
        <fullName evidence="5">Uncharacterized protein</fullName>
    </submittedName>
</protein>
<accession>A0AAP0FUS9</accession>
<organism evidence="5 6">
    <name type="scientific">Platanthera zijinensis</name>
    <dbReference type="NCBI Taxonomy" id="2320716"/>
    <lineage>
        <taxon>Eukaryota</taxon>
        <taxon>Viridiplantae</taxon>
        <taxon>Streptophyta</taxon>
        <taxon>Embryophyta</taxon>
        <taxon>Tracheophyta</taxon>
        <taxon>Spermatophyta</taxon>
        <taxon>Magnoliopsida</taxon>
        <taxon>Liliopsida</taxon>
        <taxon>Asparagales</taxon>
        <taxon>Orchidaceae</taxon>
        <taxon>Orchidoideae</taxon>
        <taxon>Orchideae</taxon>
        <taxon>Orchidinae</taxon>
        <taxon>Platanthera</taxon>
    </lineage>
</organism>
<comment type="caution">
    <text evidence="5">The sequence shown here is derived from an EMBL/GenBank/DDBJ whole genome shotgun (WGS) entry which is preliminary data.</text>
</comment>
<proteinExistence type="predicted"/>
<feature type="region of interest" description="Disordered" evidence="4">
    <location>
        <begin position="413"/>
        <end position="486"/>
    </location>
</feature>
<name>A0AAP0FUS9_9ASPA</name>
<keyword evidence="1 3" id="KW-0853">WD repeat</keyword>
<feature type="compositionally biased region" description="Polar residues" evidence="4">
    <location>
        <begin position="293"/>
        <end position="308"/>
    </location>
</feature>
<keyword evidence="2" id="KW-0677">Repeat</keyword>
<dbReference type="PANTHER" id="PTHR15574:SF21">
    <property type="entry name" value="DDB1- AND CUL4-ASSOCIATED FACTOR 8"/>
    <property type="match status" value="1"/>
</dbReference>
<feature type="compositionally biased region" description="Acidic residues" evidence="4">
    <location>
        <begin position="452"/>
        <end position="473"/>
    </location>
</feature>
<dbReference type="PROSITE" id="PS50294">
    <property type="entry name" value="WD_REPEATS_REGION"/>
    <property type="match status" value="1"/>
</dbReference>
<gene>
    <name evidence="5" type="ORF">KSP39_PZI022501</name>
</gene>
<dbReference type="GO" id="GO:0005737">
    <property type="term" value="C:cytoplasm"/>
    <property type="evidence" value="ECO:0007669"/>
    <property type="project" value="TreeGrafter"/>
</dbReference>
<dbReference type="InterPro" id="IPR001680">
    <property type="entry name" value="WD40_rpt"/>
</dbReference>
<dbReference type="EMBL" id="JBBWWQ010000020">
    <property type="protein sequence ID" value="KAK8916558.1"/>
    <property type="molecule type" value="Genomic_DNA"/>
</dbReference>
<dbReference type="GO" id="GO:0080008">
    <property type="term" value="C:Cul4-RING E3 ubiquitin ligase complex"/>
    <property type="evidence" value="ECO:0007669"/>
    <property type="project" value="TreeGrafter"/>
</dbReference>
<dbReference type="AlphaFoldDB" id="A0AAP0FUS9"/>
<dbReference type="PROSITE" id="PS50082">
    <property type="entry name" value="WD_REPEATS_2"/>
    <property type="match status" value="1"/>
</dbReference>
<evidence type="ECO:0000313" key="6">
    <source>
        <dbReference type="Proteomes" id="UP001418222"/>
    </source>
</evidence>
<dbReference type="InterPro" id="IPR015943">
    <property type="entry name" value="WD40/YVTN_repeat-like_dom_sf"/>
</dbReference>
<dbReference type="InterPro" id="IPR045151">
    <property type="entry name" value="DCAF8"/>
</dbReference>
<dbReference type="Proteomes" id="UP001418222">
    <property type="component" value="Unassembled WGS sequence"/>
</dbReference>
<dbReference type="Gene3D" id="2.130.10.10">
    <property type="entry name" value="YVTN repeat-like/Quinoprotein amine dehydrogenase"/>
    <property type="match status" value="1"/>
</dbReference>
<feature type="region of interest" description="Disordered" evidence="4">
    <location>
        <begin position="288"/>
        <end position="308"/>
    </location>
</feature>
<feature type="repeat" description="WD" evidence="3">
    <location>
        <begin position="51"/>
        <end position="83"/>
    </location>
</feature>